<protein>
    <recommendedName>
        <fullName evidence="1">[2Fe-2S]-binding domain-containing protein</fullName>
    </recommendedName>
</protein>
<organism evidence="2 3">
    <name type="scientific">Granulicella sibirica</name>
    <dbReference type="NCBI Taxonomy" id="2479048"/>
    <lineage>
        <taxon>Bacteria</taxon>
        <taxon>Pseudomonadati</taxon>
        <taxon>Acidobacteriota</taxon>
        <taxon>Terriglobia</taxon>
        <taxon>Terriglobales</taxon>
        <taxon>Acidobacteriaceae</taxon>
        <taxon>Granulicella</taxon>
    </lineage>
</organism>
<dbReference type="Pfam" id="PF01799">
    <property type="entry name" value="Fer2_2"/>
    <property type="match status" value="1"/>
</dbReference>
<proteinExistence type="predicted"/>
<dbReference type="EMBL" id="RDSM01000001">
    <property type="protein sequence ID" value="RXH58225.1"/>
    <property type="molecule type" value="Genomic_DNA"/>
</dbReference>
<dbReference type="SUPFAM" id="SSF47741">
    <property type="entry name" value="CO dehydrogenase ISP C-domain like"/>
    <property type="match status" value="1"/>
</dbReference>
<accession>A0A4Q0T3D3</accession>
<dbReference type="Proteomes" id="UP000289437">
    <property type="component" value="Unassembled WGS sequence"/>
</dbReference>
<sequence length="46" mass="4928">MTGDLEGVSISLTRDELCERMSGNLCRCGAYNGIVDAITEFAEASK</sequence>
<reference evidence="3" key="2">
    <citation type="submission" date="2019-02" db="EMBL/GenBank/DDBJ databases">
        <title>Granulicella sibirica sp. nov., a psychrotolerant acidobacterium isolated from an organic soil layer in forested tundra, West Siberia.</title>
        <authorList>
            <person name="Oshkin I.Y."/>
            <person name="Kulichevskaya I.S."/>
            <person name="Rijpstra W.I.C."/>
            <person name="Sinninghe Damste J.S."/>
            <person name="Rakitin A.L."/>
            <person name="Ravin N.V."/>
            <person name="Dedysh S.N."/>
        </authorList>
    </citation>
    <scope>NUCLEOTIDE SEQUENCE [LARGE SCALE GENOMIC DNA]</scope>
    <source>
        <strain evidence="3">AF10</strain>
    </source>
</reference>
<name>A0A4Q0T3D3_9BACT</name>
<dbReference type="Gene3D" id="1.10.150.120">
    <property type="entry name" value="[2Fe-2S]-binding domain"/>
    <property type="match status" value="1"/>
</dbReference>
<dbReference type="GO" id="GO:0016491">
    <property type="term" value="F:oxidoreductase activity"/>
    <property type="evidence" value="ECO:0007669"/>
    <property type="project" value="InterPro"/>
</dbReference>
<feature type="domain" description="[2Fe-2S]-binding" evidence="1">
    <location>
        <begin position="13"/>
        <end position="38"/>
    </location>
</feature>
<dbReference type="InterPro" id="IPR002888">
    <property type="entry name" value="2Fe-2S-bd"/>
</dbReference>
<evidence type="ECO:0000259" key="1">
    <source>
        <dbReference type="Pfam" id="PF01799"/>
    </source>
</evidence>
<evidence type="ECO:0000313" key="2">
    <source>
        <dbReference type="EMBL" id="RXH58225.1"/>
    </source>
</evidence>
<dbReference type="AlphaFoldDB" id="A0A4Q0T3D3"/>
<evidence type="ECO:0000313" key="3">
    <source>
        <dbReference type="Proteomes" id="UP000289437"/>
    </source>
</evidence>
<comment type="caution">
    <text evidence="2">The sequence shown here is derived from an EMBL/GenBank/DDBJ whole genome shotgun (WGS) entry which is preliminary data.</text>
</comment>
<keyword evidence="3" id="KW-1185">Reference proteome</keyword>
<dbReference type="GO" id="GO:0046872">
    <property type="term" value="F:metal ion binding"/>
    <property type="evidence" value="ECO:0007669"/>
    <property type="project" value="InterPro"/>
</dbReference>
<reference evidence="2 3" key="1">
    <citation type="submission" date="2018-11" db="EMBL/GenBank/DDBJ databases">
        <authorList>
            <person name="Mardanov A.V."/>
            <person name="Ravin N.V."/>
            <person name="Dedysh S.N."/>
        </authorList>
    </citation>
    <scope>NUCLEOTIDE SEQUENCE [LARGE SCALE GENOMIC DNA]</scope>
    <source>
        <strain evidence="2 3">AF10</strain>
    </source>
</reference>
<gene>
    <name evidence="2" type="ORF">GRAN_1535</name>
</gene>
<dbReference type="InterPro" id="IPR036884">
    <property type="entry name" value="2Fe-2S-bd_dom_sf"/>
</dbReference>